<reference evidence="2 3" key="1">
    <citation type="submission" date="2022-10" db="EMBL/GenBank/DDBJ databases">
        <title>Aestuariibacter sp. AA17 isolated from Montipora capitata coral fragment.</title>
        <authorList>
            <person name="Emsley S.A."/>
            <person name="Pfannmuller K.M."/>
            <person name="Loughran R.M."/>
            <person name="Shlafstein M."/>
            <person name="Papke E."/>
            <person name="Saw J.H."/>
            <person name="Ushijima B."/>
            <person name="Videau P."/>
        </authorList>
    </citation>
    <scope>NUCLEOTIDE SEQUENCE [LARGE SCALE GENOMIC DNA]</scope>
    <source>
        <strain evidence="2 3">AA17</strain>
    </source>
</reference>
<protein>
    <submittedName>
        <fullName evidence="2">Uncharacterized protein</fullName>
    </submittedName>
</protein>
<name>A0ABT3A597_9ALTE</name>
<comment type="caution">
    <text evidence="2">The sequence shown here is derived from an EMBL/GenBank/DDBJ whole genome shotgun (WGS) entry which is preliminary data.</text>
</comment>
<keyword evidence="3" id="KW-1185">Reference proteome</keyword>
<gene>
    <name evidence="2" type="ORF">OE749_03990</name>
</gene>
<sequence length="304" mass="33983">MKTKLGVMGLLTAAFLSSQSYAASLCPKFVPYTDGCTFPTIDGVTHTLKSVWKDQCNTHDRNYQVLGLSKSAADDILYSDMKRRCDSKFNKWLSPGLNYSCKAVAKGVREGLRAVSSSEYYKPNQNSITSYYRNLSDKVESNVCKLTVEANGSVDTSILSRIKSKFSAAAGRQPTAYEKLKMVALYDVNNSSSTYDYQLSEYARIAGRNSGPIAKVSNAHFYNEYRKDASSSQGIGLTYHWDLNYGTSSSSIFSKRFFNMYNTTYYIKGVLEVTDGNRNRDFIVIDESFMSKGECAPNPSFECF</sequence>
<keyword evidence="1" id="KW-0732">Signal</keyword>
<dbReference type="Proteomes" id="UP001652504">
    <property type="component" value="Unassembled WGS sequence"/>
</dbReference>
<dbReference type="Gene3D" id="1.20.90.10">
    <property type="entry name" value="Phospholipase A2 domain"/>
    <property type="match status" value="1"/>
</dbReference>
<accession>A0ABT3A597</accession>
<dbReference type="InterPro" id="IPR036444">
    <property type="entry name" value="PLipase_A2_dom_sf"/>
</dbReference>
<evidence type="ECO:0000256" key="1">
    <source>
        <dbReference type="SAM" id="SignalP"/>
    </source>
</evidence>
<feature type="signal peptide" evidence="1">
    <location>
        <begin position="1"/>
        <end position="22"/>
    </location>
</feature>
<organism evidence="2 3">
    <name type="scientific">Fluctibacter corallii</name>
    <dbReference type="NCBI Taxonomy" id="2984329"/>
    <lineage>
        <taxon>Bacteria</taxon>
        <taxon>Pseudomonadati</taxon>
        <taxon>Pseudomonadota</taxon>
        <taxon>Gammaproteobacteria</taxon>
        <taxon>Alteromonadales</taxon>
        <taxon>Alteromonadaceae</taxon>
        <taxon>Fluctibacter</taxon>
    </lineage>
</organism>
<evidence type="ECO:0000313" key="3">
    <source>
        <dbReference type="Proteomes" id="UP001652504"/>
    </source>
</evidence>
<evidence type="ECO:0000313" key="2">
    <source>
        <dbReference type="EMBL" id="MCV2883851.1"/>
    </source>
</evidence>
<feature type="chain" id="PRO_5045916923" evidence="1">
    <location>
        <begin position="23"/>
        <end position="304"/>
    </location>
</feature>
<dbReference type="RefSeq" id="WP_263711063.1">
    <property type="nucleotide sequence ID" value="NZ_JAOWKX010000002.1"/>
</dbReference>
<dbReference type="EMBL" id="JAOWKX010000002">
    <property type="protein sequence ID" value="MCV2883851.1"/>
    <property type="molecule type" value="Genomic_DNA"/>
</dbReference>
<proteinExistence type="predicted"/>